<dbReference type="Proteomes" id="UP001335648">
    <property type="component" value="Unassembled WGS sequence"/>
</dbReference>
<gene>
    <name evidence="2" type="ORF">CesoFtcFv8_019557</name>
</gene>
<protein>
    <submittedName>
        <fullName evidence="2">Uncharacterized protein</fullName>
    </submittedName>
</protein>
<accession>A0AAN8BEU5</accession>
<comment type="caution">
    <text evidence="2">The sequence shown here is derived from an EMBL/GenBank/DDBJ whole genome shotgun (WGS) entry which is preliminary data.</text>
</comment>
<evidence type="ECO:0000313" key="2">
    <source>
        <dbReference type="EMBL" id="KAK5883199.1"/>
    </source>
</evidence>
<evidence type="ECO:0000313" key="3">
    <source>
        <dbReference type="Proteomes" id="UP001335648"/>
    </source>
</evidence>
<organism evidence="2 3">
    <name type="scientific">Champsocephalus esox</name>
    <name type="common">pike icefish</name>
    <dbReference type="NCBI Taxonomy" id="159716"/>
    <lineage>
        <taxon>Eukaryota</taxon>
        <taxon>Metazoa</taxon>
        <taxon>Chordata</taxon>
        <taxon>Craniata</taxon>
        <taxon>Vertebrata</taxon>
        <taxon>Euteleostomi</taxon>
        <taxon>Actinopterygii</taxon>
        <taxon>Neopterygii</taxon>
        <taxon>Teleostei</taxon>
        <taxon>Neoteleostei</taxon>
        <taxon>Acanthomorphata</taxon>
        <taxon>Eupercaria</taxon>
        <taxon>Perciformes</taxon>
        <taxon>Notothenioidei</taxon>
        <taxon>Channichthyidae</taxon>
        <taxon>Champsocephalus</taxon>
    </lineage>
</organism>
<evidence type="ECO:0000256" key="1">
    <source>
        <dbReference type="SAM" id="MobiDB-lite"/>
    </source>
</evidence>
<sequence length="93" mass="10194">MSAPPSHGQSGSRKSLSSDFISKRIPARWSWRQHRRAARCVLGSTQSTPSPPEVLLTGGLCQDDLSHPNCRVQQACSPDQQREPENTAPTDNV</sequence>
<dbReference type="AlphaFoldDB" id="A0AAN8BEU5"/>
<dbReference type="EMBL" id="JAULUE010002061">
    <property type="protein sequence ID" value="KAK5883199.1"/>
    <property type="molecule type" value="Genomic_DNA"/>
</dbReference>
<feature type="region of interest" description="Disordered" evidence="1">
    <location>
        <begin position="73"/>
        <end position="93"/>
    </location>
</feature>
<name>A0AAN8BEU5_9TELE</name>
<reference evidence="2 3" key="1">
    <citation type="journal article" date="2023" name="Mol. Biol. Evol.">
        <title>Genomics of Secondarily Temperate Adaptation in the Only Non-Antarctic Icefish.</title>
        <authorList>
            <person name="Rivera-Colon A.G."/>
            <person name="Rayamajhi N."/>
            <person name="Minhas B.F."/>
            <person name="Madrigal G."/>
            <person name="Bilyk K.T."/>
            <person name="Yoon V."/>
            <person name="Hune M."/>
            <person name="Gregory S."/>
            <person name="Cheng C.H.C."/>
            <person name="Catchen J.M."/>
        </authorList>
    </citation>
    <scope>NUCLEOTIDE SEQUENCE [LARGE SCALE GENOMIC DNA]</scope>
    <source>
        <strain evidence="2">JC2023a</strain>
    </source>
</reference>
<proteinExistence type="predicted"/>
<keyword evidence="3" id="KW-1185">Reference proteome</keyword>